<evidence type="ECO:0000313" key="1">
    <source>
        <dbReference type="EMBL" id="MBL5934082.1"/>
    </source>
</evidence>
<dbReference type="Proteomes" id="UP000653275">
    <property type="component" value="Unassembled WGS sequence"/>
</dbReference>
<evidence type="ECO:0000313" key="2">
    <source>
        <dbReference type="Proteomes" id="UP000653275"/>
    </source>
</evidence>
<protein>
    <submittedName>
        <fullName evidence="1">Uncharacterized protein</fullName>
    </submittedName>
</protein>
<gene>
    <name evidence="1" type="ORF">I7V27_06355</name>
</gene>
<sequence>MTSNERAEESVPEYQPNEGEEKFYVVFCIPRAETIHQGLGAHYTLIFRQKENGNGVSKIICADSHKIVINALRCQSRLLRQMTSLPQKG</sequence>
<name>A0AAP2F160_LELAM</name>
<accession>A0AAP2F160</accession>
<reference evidence="1" key="1">
    <citation type="submission" date="2020-12" db="EMBL/GenBank/DDBJ databases">
        <title>Draft genome sequence of Enterobacter spp., Lelliottia spp. and Serratia spp. isolated from drinking water reservoirs and lakes.</title>
        <authorList>
            <person name="Reitter C."/>
            <person name="Neuhaus K."/>
            <person name="Huegler M."/>
        </authorList>
    </citation>
    <scope>NUCLEOTIDE SEQUENCE</scope>
    <source>
        <strain evidence="1">TZW15</strain>
    </source>
</reference>
<comment type="caution">
    <text evidence="1">The sequence shown here is derived from an EMBL/GenBank/DDBJ whole genome shotgun (WGS) entry which is preliminary data.</text>
</comment>
<organism evidence="1 2">
    <name type="scientific">Lelliottia amnigena</name>
    <name type="common">Enterobacter amnigenus</name>
    <dbReference type="NCBI Taxonomy" id="61646"/>
    <lineage>
        <taxon>Bacteria</taxon>
        <taxon>Pseudomonadati</taxon>
        <taxon>Pseudomonadota</taxon>
        <taxon>Gammaproteobacteria</taxon>
        <taxon>Enterobacterales</taxon>
        <taxon>Enterobacteriaceae</taxon>
        <taxon>Lelliottia</taxon>
    </lineage>
</organism>
<dbReference type="EMBL" id="JAENMS010000002">
    <property type="protein sequence ID" value="MBL5934082.1"/>
    <property type="molecule type" value="Genomic_DNA"/>
</dbReference>
<dbReference type="AlphaFoldDB" id="A0AAP2F160"/>
<proteinExistence type="predicted"/>
<dbReference type="RefSeq" id="WP_174342006.1">
    <property type="nucleotide sequence ID" value="NZ_CP077331.1"/>
</dbReference>